<proteinExistence type="predicted"/>
<evidence type="ECO:0000313" key="2">
    <source>
        <dbReference type="Proteomes" id="UP001162164"/>
    </source>
</evidence>
<evidence type="ECO:0000313" key="1">
    <source>
        <dbReference type="EMBL" id="KAJ8975636.1"/>
    </source>
</evidence>
<reference evidence="1" key="1">
    <citation type="journal article" date="2023" name="Insect Mol. Biol.">
        <title>Genome sequencing provides insights into the evolution of gene families encoding plant cell wall-degrading enzymes in longhorned beetles.</title>
        <authorList>
            <person name="Shin N.R."/>
            <person name="Okamura Y."/>
            <person name="Kirsch R."/>
            <person name="Pauchet Y."/>
        </authorList>
    </citation>
    <scope>NUCLEOTIDE SEQUENCE</scope>
    <source>
        <strain evidence="1">MMC_N1</strain>
    </source>
</reference>
<keyword evidence="2" id="KW-1185">Reference proteome</keyword>
<name>A0ABQ9JBS6_9CUCU</name>
<dbReference type="Pfam" id="PF03564">
    <property type="entry name" value="DUF1759"/>
    <property type="match status" value="1"/>
</dbReference>
<sequence length="174" mass="19799">MAYGACRGATPRTGPNCAGSVDKNREWHNKAVCRKVHPSAIALFNHPYHRGTRPRGDGHFSYNSRNLIVKRARTEPLTLIDDLKPSNDNYETALDILKARYDNKCSIINSHIKSLFELPQIIKSNSTSLRDFNTNIKKHLNALKGLEVPVQQWDLLLIHIFSNKLDFQTHKALN</sequence>
<evidence type="ECO:0008006" key="3">
    <source>
        <dbReference type="Google" id="ProtNLM"/>
    </source>
</evidence>
<dbReference type="InterPro" id="IPR005312">
    <property type="entry name" value="DUF1759"/>
</dbReference>
<accession>A0ABQ9JBS6</accession>
<comment type="caution">
    <text evidence="1">The sequence shown here is derived from an EMBL/GenBank/DDBJ whole genome shotgun (WGS) entry which is preliminary data.</text>
</comment>
<gene>
    <name evidence="1" type="ORF">NQ317_015323</name>
</gene>
<organism evidence="1 2">
    <name type="scientific">Molorchus minor</name>
    <dbReference type="NCBI Taxonomy" id="1323400"/>
    <lineage>
        <taxon>Eukaryota</taxon>
        <taxon>Metazoa</taxon>
        <taxon>Ecdysozoa</taxon>
        <taxon>Arthropoda</taxon>
        <taxon>Hexapoda</taxon>
        <taxon>Insecta</taxon>
        <taxon>Pterygota</taxon>
        <taxon>Neoptera</taxon>
        <taxon>Endopterygota</taxon>
        <taxon>Coleoptera</taxon>
        <taxon>Polyphaga</taxon>
        <taxon>Cucujiformia</taxon>
        <taxon>Chrysomeloidea</taxon>
        <taxon>Cerambycidae</taxon>
        <taxon>Lamiinae</taxon>
        <taxon>Monochamini</taxon>
        <taxon>Molorchus</taxon>
    </lineage>
</organism>
<dbReference type="EMBL" id="JAPWTJ010000789">
    <property type="protein sequence ID" value="KAJ8975636.1"/>
    <property type="molecule type" value="Genomic_DNA"/>
</dbReference>
<protein>
    <recommendedName>
        <fullName evidence="3">Retrovirus-related Pol polyprotein from transposon TNT 1-94</fullName>
    </recommendedName>
</protein>
<dbReference type="Proteomes" id="UP001162164">
    <property type="component" value="Unassembled WGS sequence"/>
</dbReference>